<evidence type="ECO:0000313" key="12">
    <source>
        <dbReference type="Proteomes" id="UP000236655"/>
    </source>
</evidence>
<dbReference type="UniPathway" id="UPA00958"/>
<dbReference type="GO" id="GO:0009244">
    <property type="term" value="P:lipopolysaccharide core region biosynthetic process"/>
    <property type="evidence" value="ECO:0007669"/>
    <property type="project" value="UniProtKB-UniRule"/>
</dbReference>
<evidence type="ECO:0000256" key="9">
    <source>
        <dbReference type="RuleBase" id="RU365103"/>
    </source>
</evidence>
<evidence type="ECO:0000256" key="2">
    <source>
        <dbReference type="ARBA" id="ARBA00012621"/>
    </source>
</evidence>
<dbReference type="Gene3D" id="3.40.50.11720">
    <property type="entry name" value="3-Deoxy-D-manno-octulosonic-acid transferase, N-terminal domain"/>
    <property type="match status" value="1"/>
</dbReference>
<organism evidence="11 12">
    <name type="scientific">Aquella oligotrophica</name>
    <dbReference type="NCBI Taxonomy" id="2067065"/>
    <lineage>
        <taxon>Bacteria</taxon>
        <taxon>Pseudomonadati</taxon>
        <taxon>Pseudomonadota</taxon>
        <taxon>Betaproteobacteria</taxon>
        <taxon>Neisseriales</taxon>
        <taxon>Neisseriaceae</taxon>
        <taxon>Aquella</taxon>
    </lineage>
</organism>
<dbReference type="GO" id="GO:0043842">
    <property type="term" value="F:Kdo transferase activity"/>
    <property type="evidence" value="ECO:0007669"/>
    <property type="project" value="UniProtKB-EC"/>
</dbReference>
<dbReference type="EC" id="2.4.99.12" evidence="2 9"/>
<comment type="pathway">
    <text evidence="1 9">Bacterial outer membrane biogenesis; LPS core biosynthesis.</text>
</comment>
<evidence type="ECO:0000256" key="5">
    <source>
        <dbReference type="ARBA" id="ARBA00031445"/>
    </source>
</evidence>
<comment type="subcellular location">
    <subcellularLocation>
        <location evidence="9">Cell membrane</location>
    </subcellularLocation>
</comment>
<dbReference type="InterPro" id="IPR007507">
    <property type="entry name" value="Glycos_transf_N"/>
</dbReference>
<evidence type="ECO:0000256" key="7">
    <source>
        <dbReference type="PIRSR" id="PIRSR639901-1"/>
    </source>
</evidence>
<keyword evidence="9" id="KW-0448">Lipopolysaccharide biosynthesis</keyword>
<dbReference type="Proteomes" id="UP000236655">
    <property type="component" value="Chromosome"/>
</dbReference>
<evidence type="ECO:0000256" key="8">
    <source>
        <dbReference type="PIRSR" id="PIRSR639901-2"/>
    </source>
</evidence>
<dbReference type="OrthoDB" id="9789797at2"/>
<comment type="similarity">
    <text evidence="9">Belongs to the glycosyltransferase group 1 family.</text>
</comment>
<evidence type="ECO:0000256" key="3">
    <source>
        <dbReference type="ARBA" id="ARBA00019077"/>
    </source>
</evidence>
<evidence type="ECO:0000313" key="11">
    <source>
        <dbReference type="EMBL" id="AUR50896.1"/>
    </source>
</evidence>
<comment type="function">
    <text evidence="9">Involved in lipopolysaccharide (LPS) biosynthesis. Catalyzes the transfer of 3-deoxy-D-manno-octulosonate (Kdo) residue(s) from CMP-Kdo to lipid IV(A), the tetraacyldisaccharide-1,4'-bisphosphate precursor of lipid A.</text>
</comment>
<feature type="active site" description="Proton acceptor" evidence="7">
    <location>
        <position position="59"/>
    </location>
</feature>
<reference evidence="12" key="1">
    <citation type="submission" date="2017-11" db="EMBL/GenBank/DDBJ databases">
        <authorList>
            <person name="Chan K.G."/>
            <person name="Lee L.S."/>
        </authorList>
    </citation>
    <scope>NUCLEOTIDE SEQUENCE [LARGE SCALE GENOMIC DNA]</scope>
    <source>
        <strain evidence="12">DSM 100970</strain>
    </source>
</reference>
<dbReference type="InterPro" id="IPR038107">
    <property type="entry name" value="Glycos_transf_N_sf"/>
</dbReference>
<keyword evidence="12" id="KW-1185">Reference proteome</keyword>
<dbReference type="AlphaFoldDB" id="A0A2I7N358"/>
<accession>A0A2I7N358</accession>
<feature type="domain" description="3-deoxy-D-manno-octulosonic-acid transferase N-terminal" evidence="10">
    <location>
        <begin position="33"/>
        <end position="207"/>
    </location>
</feature>
<dbReference type="RefSeq" id="WP_102950196.1">
    <property type="nucleotide sequence ID" value="NZ_CP024847.1"/>
</dbReference>
<dbReference type="InterPro" id="IPR039901">
    <property type="entry name" value="Kdotransferase"/>
</dbReference>
<dbReference type="PANTHER" id="PTHR42755">
    <property type="entry name" value="3-DEOXY-MANNO-OCTULOSONATE CYTIDYLYLTRANSFERASE"/>
    <property type="match status" value="1"/>
</dbReference>
<feature type="site" description="Transition state stabilizer" evidence="8">
    <location>
        <position position="205"/>
    </location>
</feature>
<dbReference type="GO" id="GO:0009245">
    <property type="term" value="P:lipid A biosynthetic process"/>
    <property type="evidence" value="ECO:0007669"/>
    <property type="project" value="TreeGrafter"/>
</dbReference>
<gene>
    <name evidence="11" type="ORF">CUN60_00785</name>
</gene>
<dbReference type="GO" id="GO:0005886">
    <property type="term" value="C:plasma membrane"/>
    <property type="evidence" value="ECO:0007669"/>
    <property type="project" value="UniProtKB-SubCell"/>
</dbReference>
<dbReference type="SUPFAM" id="SSF53756">
    <property type="entry name" value="UDP-Glycosyltransferase/glycogen phosphorylase"/>
    <property type="match status" value="1"/>
</dbReference>
<evidence type="ECO:0000259" key="10">
    <source>
        <dbReference type="Pfam" id="PF04413"/>
    </source>
</evidence>
<dbReference type="PANTHER" id="PTHR42755:SF1">
    <property type="entry name" value="3-DEOXY-D-MANNO-OCTULOSONIC ACID TRANSFERASE, MITOCHONDRIAL-RELATED"/>
    <property type="match status" value="1"/>
</dbReference>
<dbReference type="Gene3D" id="3.40.50.2000">
    <property type="entry name" value="Glycogen Phosphorylase B"/>
    <property type="match status" value="1"/>
</dbReference>
<feature type="site" description="Transition state stabilizer" evidence="8">
    <location>
        <position position="128"/>
    </location>
</feature>
<dbReference type="KEGG" id="nba:CUN60_00785"/>
<keyword evidence="9" id="KW-0472">Membrane</keyword>
<evidence type="ECO:0000256" key="1">
    <source>
        <dbReference type="ARBA" id="ARBA00004713"/>
    </source>
</evidence>
<protein>
    <recommendedName>
        <fullName evidence="3 9">3-deoxy-D-manno-octulosonic acid transferase</fullName>
        <shortName evidence="9">Kdo transferase</shortName>
        <ecNumber evidence="2 9">2.4.99.12</ecNumber>
    </recommendedName>
    <alternativeName>
        <fullName evidence="5 9">Lipid IV(A) 3-deoxy-D-manno-octulosonic acid transferase</fullName>
    </alternativeName>
</protein>
<sequence>MIFIYSFLLYLISPLLPLYLKYRGKKNPDYLLNWNERFGINLKTPLKKIIWIHAVSVGETRATIKLIKLLSDSYPEYQILITNMTPTGRKTARNLFPNAIVHYIPYDLYFSVRKFYKTFKPAIGIIMETEIWPNLIWQSKKFKIPLYLANARLSYRSYNGYNRFKYLLMPVINQLKGILCQEENTLNNFKNLGYTGDLTIVGNTKFDLELPENFLSVKESLNKIIDNRKIICFASTRDGEEDLILDNIDLSLDVIYLIIPRHPERFSLLAETLEKRSIKYIRRSQNKPLAKDDKIIIGDSMGEMLAYYAISEIVVIGGSINDFGGQNPLEAFFMDKPVLFGKSMYNFSKIAKDSLDTGCAIQFDNIQNLKKIIDDLLINDDLYCQLKNKCKLFMDKYQGASQRIYDIVNKDL</sequence>
<evidence type="ECO:0000256" key="4">
    <source>
        <dbReference type="ARBA" id="ARBA00022679"/>
    </source>
</evidence>
<keyword evidence="4 9" id="KW-0808">Transferase</keyword>
<proteinExistence type="inferred from homology"/>
<dbReference type="EMBL" id="CP024847">
    <property type="protein sequence ID" value="AUR50896.1"/>
    <property type="molecule type" value="Genomic_DNA"/>
</dbReference>
<dbReference type="Pfam" id="PF04413">
    <property type="entry name" value="Glycos_transf_N"/>
    <property type="match status" value="1"/>
</dbReference>
<evidence type="ECO:0000256" key="6">
    <source>
        <dbReference type="ARBA" id="ARBA00049183"/>
    </source>
</evidence>
<name>A0A2I7N358_9NEIS</name>
<keyword evidence="9" id="KW-1003">Cell membrane</keyword>
<comment type="catalytic activity">
    <reaction evidence="6 9">
        <text>lipid IVA (E. coli) + CMP-3-deoxy-beta-D-manno-octulosonate = alpha-Kdo-(2-&gt;6)-lipid IVA (E. coli) + CMP + H(+)</text>
        <dbReference type="Rhea" id="RHEA:28066"/>
        <dbReference type="ChEBI" id="CHEBI:15378"/>
        <dbReference type="ChEBI" id="CHEBI:58603"/>
        <dbReference type="ChEBI" id="CHEBI:60364"/>
        <dbReference type="ChEBI" id="CHEBI:60377"/>
        <dbReference type="ChEBI" id="CHEBI:85987"/>
        <dbReference type="EC" id="2.4.99.12"/>
    </reaction>
</comment>